<keyword evidence="2" id="KW-1185">Reference proteome</keyword>
<reference evidence="1 2" key="1">
    <citation type="submission" date="2014-04" db="EMBL/GenBank/DDBJ databases">
        <authorList>
            <consortium name="DOE Joint Genome Institute"/>
            <person name="Kuo A."/>
            <person name="Zuccaro A."/>
            <person name="Kohler A."/>
            <person name="Nagy L.G."/>
            <person name="Floudas D."/>
            <person name="Copeland A."/>
            <person name="Barry K.W."/>
            <person name="Cichocki N."/>
            <person name="Veneault-Fourrey C."/>
            <person name="LaButti K."/>
            <person name="Lindquist E.A."/>
            <person name="Lipzen A."/>
            <person name="Lundell T."/>
            <person name="Morin E."/>
            <person name="Murat C."/>
            <person name="Sun H."/>
            <person name="Tunlid A."/>
            <person name="Henrissat B."/>
            <person name="Grigoriev I.V."/>
            <person name="Hibbett D.S."/>
            <person name="Martin F."/>
            <person name="Nordberg H.P."/>
            <person name="Cantor M.N."/>
            <person name="Hua S.X."/>
        </authorList>
    </citation>
    <scope>NUCLEOTIDE SEQUENCE [LARGE SCALE GENOMIC DNA]</scope>
    <source>
        <strain evidence="1 2">MAFF 305830</strain>
    </source>
</reference>
<gene>
    <name evidence="1" type="ORF">M408DRAFT_5772</name>
</gene>
<dbReference type="HOGENOM" id="CLU_991001_0_0_1"/>
<reference evidence="2" key="2">
    <citation type="submission" date="2015-01" db="EMBL/GenBank/DDBJ databases">
        <title>Evolutionary Origins and Diversification of the Mycorrhizal Mutualists.</title>
        <authorList>
            <consortium name="DOE Joint Genome Institute"/>
            <consortium name="Mycorrhizal Genomics Consortium"/>
            <person name="Kohler A."/>
            <person name="Kuo A."/>
            <person name="Nagy L.G."/>
            <person name="Floudas D."/>
            <person name="Copeland A."/>
            <person name="Barry K.W."/>
            <person name="Cichocki N."/>
            <person name="Veneault-Fourrey C."/>
            <person name="LaButti K."/>
            <person name="Lindquist E.A."/>
            <person name="Lipzen A."/>
            <person name="Lundell T."/>
            <person name="Morin E."/>
            <person name="Murat C."/>
            <person name="Riley R."/>
            <person name="Ohm R."/>
            <person name="Sun H."/>
            <person name="Tunlid A."/>
            <person name="Henrissat B."/>
            <person name="Grigoriev I.V."/>
            <person name="Hibbett D.S."/>
            <person name="Martin F."/>
        </authorList>
    </citation>
    <scope>NUCLEOTIDE SEQUENCE [LARGE SCALE GENOMIC DNA]</scope>
    <source>
        <strain evidence="2">MAFF 305830</strain>
    </source>
</reference>
<organism evidence="1 2">
    <name type="scientific">Serendipita vermifera MAFF 305830</name>
    <dbReference type="NCBI Taxonomy" id="933852"/>
    <lineage>
        <taxon>Eukaryota</taxon>
        <taxon>Fungi</taxon>
        <taxon>Dikarya</taxon>
        <taxon>Basidiomycota</taxon>
        <taxon>Agaricomycotina</taxon>
        <taxon>Agaricomycetes</taxon>
        <taxon>Sebacinales</taxon>
        <taxon>Serendipitaceae</taxon>
        <taxon>Serendipita</taxon>
    </lineage>
</organism>
<evidence type="ECO:0000313" key="2">
    <source>
        <dbReference type="Proteomes" id="UP000054097"/>
    </source>
</evidence>
<name>A0A0C3BM74_SERVB</name>
<sequence length="281" mass="31766">MSHNYVVVPFVADDGQVRTTYQPFVSAHPRRLDQAKVPEVIPTPKNTYKTVEEVIHTFELRLRNQAEEFGSSQWPAAVRRAENVQEAINFIAMRYISLGEALLNNLIGSSPYHCVYKGKSSQRCRIHERFEMKELVHGFNMAKKTMRSYLCGHLQGGKTNDVLALQQIEVWVQSLLQDFLHGTQRSSSLIVSQKTHTNTVPIDPLDLSVQYVQHVLGACSFYSSNSESGIKEIERLIEMHRVLAVERPPEISNSIIDSVSRLVGSVCYNMSCRGETCKPAD</sequence>
<dbReference type="AlphaFoldDB" id="A0A0C3BM74"/>
<protein>
    <submittedName>
        <fullName evidence="1">Uncharacterized protein</fullName>
    </submittedName>
</protein>
<dbReference type="EMBL" id="KN824278">
    <property type="protein sequence ID" value="KIM33144.1"/>
    <property type="molecule type" value="Genomic_DNA"/>
</dbReference>
<accession>A0A0C3BM74</accession>
<evidence type="ECO:0000313" key="1">
    <source>
        <dbReference type="EMBL" id="KIM33144.1"/>
    </source>
</evidence>
<dbReference type="Proteomes" id="UP000054097">
    <property type="component" value="Unassembled WGS sequence"/>
</dbReference>
<proteinExistence type="predicted"/>